<organism evidence="2 3">
    <name type="scientific">Methanospirillum hungatei JF-1 (strain ATCC 27890 / DSM 864 / NBRC 100397 / JF-1)</name>
    <dbReference type="NCBI Taxonomy" id="323259"/>
    <lineage>
        <taxon>Archaea</taxon>
        <taxon>Methanobacteriati</taxon>
        <taxon>Methanobacteriota</taxon>
        <taxon>Stenosarchaea group</taxon>
        <taxon>Methanomicrobia</taxon>
        <taxon>Methanomicrobiales</taxon>
        <taxon>Methanospirillaceae</taxon>
        <taxon>Methanospirillum</taxon>
    </lineage>
</organism>
<proteinExistence type="predicted"/>
<dbReference type="Gene3D" id="3.60.21.10">
    <property type="match status" value="1"/>
</dbReference>
<dbReference type="EnsemblBacteria" id="ABD40353">
    <property type="protein sequence ID" value="ABD40353"/>
    <property type="gene ID" value="Mhun_0595"/>
</dbReference>
<dbReference type="RefSeq" id="WP_011447638.1">
    <property type="nucleotide sequence ID" value="NC_007796.1"/>
</dbReference>
<gene>
    <name evidence="2" type="ordered locus">Mhun_0595</name>
</gene>
<dbReference type="PANTHER" id="PTHR39323">
    <property type="entry name" value="BLR1149 PROTEIN"/>
    <property type="match status" value="1"/>
</dbReference>
<dbReference type="GO" id="GO:0016787">
    <property type="term" value="F:hydrolase activity"/>
    <property type="evidence" value="ECO:0007669"/>
    <property type="project" value="InterPro"/>
</dbReference>
<keyword evidence="3" id="KW-1185">Reference proteome</keyword>
<dbReference type="eggNOG" id="arCOG01150">
    <property type="taxonomic scope" value="Archaea"/>
</dbReference>
<dbReference type="InterPro" id="IPR029052">
    <property type="entry name" value="Metallo-depent_PP-like"/>
</dbReference>
<protein>
    <submittedName>
        <fullName evidence="2">Phosphoesterase</fullName>
    </submittedName>
</protein>
<dbReference type="EMBL" id="CP000254">
    <property type="protein sequence ID" value="ABD40353.1"/>
    <property type="molecule type" value="Genomic_DNA"/>
</dbReference>
<dbReference type="CDD" id="cd07391">
    <property type="entry name" value="MPP_PF1019"/>
    <property type="match status" value="1"/>
</dbReference>
<dbReference type="FunCoup" id="Q2FLP6">
    <property type="interactions" value="1"/>
</dbReference>
<sequence length="239" mass="26896">MEEEQRILFLADIHMGIEHELQKYGFHIRTRGQDRIRRICDLITEAQPDLMVILGDIKHRIPGTSYQEFFELGSLFSAIRKIIPFIVTPGNHDPGIEEFLKPEELRKKEGSLIGSIGILHGHTIPDPDLQGHLILCGHHHPVVSLTDQVGVALKSPCFILGEIDEHIFTQDPDEEGRTRLLMVPSCNELTGYGIEKTFRSPFSPLSRSLHIESAEILLPDGTYAGDLHSHLAYEKDTPA</sequence>
<accession>Q2FLP6</accession>
<dbReference type="InterPro" id="IPR024173">
    <property type="entry name" value="Pesterase_MJ0037-like"/>
</dbReference>
<evidence type="ECO:0000259" key="1">
    <source>
        <dbReference type="Pfam" id="PF00149"/>
    </source>
</evidence>
<dbReference type="Proteomes" id="UP000001941">
    <property type="component" value="Chromosome"/>
</dbReference>
<dbReference type="AlphaFoldDB" id="Q2FLP6"/>
<evidence type="ECO:0000313" key="3">
    <source>
        <dbReference type="Proteomes" id="UP000001941"/>
    </source>
</evidence>
<reference evidence="3" key="1">
    <citation type="journal article" date="2016" name="Stand. Genomic Sci.">
        <title>Complete genome sequence of Methanospirillum hungatei type strain JF1.</title>
        <authorList>
            <person name="Gunsalus R.P."/>
            <person name="Cook L.E."/>
            <person name="Crable B."/>
            <person name="Rohlin L."/>
            <person name="McDonald E."/>
            <person name="Mouttaki H."/>
            <person name="Sieber J.R."/>
            <person name="Poweleit N."/>
            <person name="Zhou H."/>
            <person name="Lapidus A.L."/>
            <person name="Daligault H.E."/>
            <person name="Land M."/>
            <person name="Gilna P."/>
            <person name="Ivanova N."/>
            <person name="Kyrpides N."/>
            <person name="Culley D.E."/>
            <person name="McInerney M.J."/>
        </authorList>
    </citation>
    <scope>NUCLEOTIDE SEQUENCE [LARGE SCALE GENOMIC DNA]</scope>
    <source>
        <strain evidence="3">ATCC 27890 / DSM 864 / NBRC 100397 / JF-1</strain>
    </source>
</reference>
<dbReference type="PANTHER" id="PTHR39323:SF1">
    <property type="entry name" value="BLR1149 PROTEIN"/>
    <property type="match status" value="1"/>
</dbReference>
<name>Q2FLP6_METHJ</name>
<dbReference type="STRING" id="323259.Mhun_0595"/>
<feature type="domain" description="Calcineurin-like phosphoesterase" evidence="1">
    <location>
        <begin position="6"/>
        <end position="146"/>
    </location>
</feature>
<dbReference type="InParanoid" id="Q2FLP6"/>
<dbReference type="Pfam" id="PF00149">
    <property type="entry name" value="Metallophos"/>
    <property type="match status" value="1"/>
</dbReference>
<dbReference type="PIRSF" id="PIRSF000887">
    <property type="entry name" value="Pesterase_MJ0037"/>
    <property type="match status" value="1"/>
</dbReference>
<dbReference type="HOGENOM" id="CLU_075478_0_0_2"/>
<evidence type="ECO:0000313" key="2">
    <source>
        <dbReference type="EMBL" id="ABD40353.1"/>
    </source>
</evidence>
<dbReference type="GeneID" id="3924054"/>
<dbReference type="KEGG" id="mhu:Mhun_0595"/>
<dbReference type="SUPFAM" id="SSF56300">
    <property type="entry name" value="Metallo-dependent phosphatases"/>
    <property type="match status" value="1"/>
</dbReference>
<dbReference type="InterPro" id="IPR004843">
    <property type="entry name" value="Calcineurin-like_PHP"/>
</dbReference>